<feature type="signal peptide" evidence="10">
    <location>
        <begin position="1"/>
        <end position="20"/>
    </location>
</feature>
<accession>B4KYQ5</accession>
<dbReference type="FunFam" id="3.40.630.10:FF:000001">
    <property type="entry name" value="Carboxypeptidase B"/>
    <property type="match status" value="1"/>
</dbReference>
<dbReference type="MEROPS" id="M14.A16"/>
<dbReference type="KEGG" id="dmo:Dmoj_GI12859"/>
<keyword evidence="7" id="KW-0862">Zinc</keyword>
<dbReference type="GO" id="GO:0004181">
    <property type="term" value="F:metallocarboxypeptidase activity"/>
    <property type="evidence" value="ECO:0007669"/>
    <property type="project" value="InterPro"/>
</dbReference>
<dbReference type="InterPro" id="IPR003146">
    <property type="entry name" value="M14A_act_pep"/>
</dbReference>
<dbReference type="GO" id="GO:0008270">
    <property type="term" value="F:zinc ion binding"/>
    <property type="evidence" value="ECO:0007669"/>
    <property type="project" value="InterPro"/>
</dbReference>
<evidence type="ECO:0000256" key="2">
    <source>
        <dbReference type="ARBA" id="ARBA00005988"/>
    </source>
</evidence>
<keyword evidence="5" id="KW-0479">Metal-binding</keyword>
<evidence type="ECO:0000256" key="8">
    <source>
        <dbReference type="ARBA" id="ARBA00023049"/>
    </source>
</evidence>
<dbReference type="OMA" id="PCEEAYA"/>
<comment type="similarity">
    <text evidence="2 9">Belongs to the peptidase M14 family.</text>
</comment>
<keyword evidence="13" id="KW-1185">Reference proteome</keyword>
<dbReference type="CDD" id="cd03860">
    <property type="entry name" value="M14_CP_A-B_like"/>
    <property type="match status" value="1"/>
</dbReference>
<dbReference type="SUPFAM" id="SSF54897">
    <property type="entry name" value="Protease propeptides/inhibitors"/>
    <property type="match status" value="1"/>
</dbReference>
<dbReference type="Pfam" id="PF02244">
    <property type="entry name" value="Propep_M14"/>
    <property type="match status" value="1"/>
</dbReference>
<proteinExistence type="inferred from homology"/>
<keyword evidence="4" id="KW-0645">Protease</keyword>
<evidence type="ECO:0000256" key="6">
    <source>
        <dbReference type="ARBA" id="ARBA00022801"/>
    </source>
</evidence>
<keyword evidence="8" id="KW-0482">Metalloprotease</keyword>
<dbReference type="Proteomes" id="UP000009192">
    <property type="component" value="Unassembled WGS sequence"/>
</dbReference>
<keyword evidence="10" id="KW-0732">Signal</keyword>
<dbReference type="PRINTS" id="PR00765">
    <property type="entry name" value="CRBOXYPTASEA"/>
</dbReference>
<keyword evidence="6 12" id="KW-0378">Hydrolase</keyword>
<keyword evidence="3 12" id="KW-0121">Carboxypeptidase</keyword>
<evidence type="ECO:0000256" key="1">
    <source>
        <dbReference type="ARBA" id="ARBA00001947"/>
    </source>
</evidence>
<name>B4KYQ5_DROMO</name>
<dbReference type="InParanoid" id="B4KYQ5"/>
<dbReference type="InterPro" id="IPR000834">
    <property type="entry name" value="Peptidase_M14"/>
</dbReference>
<dbReference type="Pfam" id="PF00246">
    <property type="entry name" value="Peptidase_M14"/>
    <property type="match status" value="1"/>
</dbReference>
<evidence type="ECO:0000256" key="3">
    <source>
        <dbReference type="ARBA" id="ARBA00022645"/>
    </source>
</evidence>
<protein>
    <recommendedName>
        <fullName evidence="11">Peptidase M14 domain-containing protein</fullName>
    </recommendedName>
</protein>
<dbReference type="AlphaFoldDB" id="B4KYQ5"/>
<dbReference type="FunCoup" id="B4KYQ5">
    <property type="interactions" value="36"/>
</dbReference>
<organism evidence="12 13">
    <name type="scientific">Drosophila mojavensis</name>
    <name type="common">Fruit fly</name>
    <dbReference type="NCBI Taxonomy" id="7230"/>
    <lineage>
        <taxon>Eukaryota</taxon>
        <taxon>Metazoa</taxon>
        <taxon>Ecdysozoa</taxon>
        <taxon>Arthropoda</taxon>
        <taxon>Hexapoda</taxon>
        <taxon>Insecta</taxon>
        <taxon>Pterygota</taxon>
        <taxon>Neoptera</taxon>
        <taxon>Endopterygota</taxon>
        <taxon>Diptera</taxon>
        <taxon>Brachycera</taxon>
        <taxon>Muscomorpha</taxon>
        <taxon>Ephydroidea</taxon>
        <taxon>Drosophilidae</taxon>
        <taxon>Drosophila</taxon>
    </lineage>
</organism>
<dbReference type="GO" id="GO:0006508">
    <property type="term" value="P:proteolysis"/>
    <property type="evidence" value="ECO:0007669"/>
    <property type="project" value="UniProtKB-KW"/>
</dbReference>
<dbReference type="PhylomeDB" id="B4KYQ5"/>
<dbReference type="OrthoDB" id="3626597at2759"/>
<dbReference type="GO" id="GO:0005615">
    <property type="term" value="C:extracellular space"/>
    <property type="evidence" value="ECO:0007669"/>
    <property type="project" value="TreeGrafter"/>
</dbReference>
<reference evidence="12 13" key="1">
    <citation type="journal article" date="2007" name="Nature">
        <title>Evolution of genes and genomes on the Drosophila phylogeny.</title>
        <authorList>
            <consortium name="Drosophila 12 Genomes Consortium"/>
            <person name="Clark A.G."/>
            <person name="Eisen M.B."/>
            <person name="Smith D.R."/>
            <person name="Bergman C.M."/>
            <person name="Oliver B."/>
            <person name="Markow T.A."/>
            <person name="Kaufman T.C."/>
            <person name="Kellis M."/>
            <person name="Gelbart W."/>
            <person name="Iyer V.N."/>
            <person name="Pollard D.A."/>
            <person name="Sackton T.B."/>
            <person name="Larracuente A.M."/>
            <person name="Singh N.D."/>
            <person name="Abad J.P."/>
            <person name="Abt D.N."/>
            <person name="Adryan B."/>
            <person name="Aguade M."/>
            <person name="Akashi H."/>
            <person name="Anderson W.W."/>
            <person name="Aquadro C.F."/>
            <person name="Ardell D.H."/>
            <person name="Arguello R."/>
            <person name="Artieri C.G."/>
            <person name="Barbash D.A."/>
            <person name="Barker D."/>
            <person name="Barsanti P."/>
            <person name="Batterham P."/>
            <person name="Batzoglou S."/>
            <person name="Begun D."/>
            <person name="Bhutkar A."/>
            <person name="Blanco E."/>
            <person name="Bosak S.A."/>
            <person name="Bradley R.K."/>
            <person name="Brand A.D."/>
            <person name="Brent M.R."/>
            <person name="Brooks A.N."/>
            <person name="Brown R.H."/>
            <person name="Butlin R.K."/>
            <person name="Caggese C."/>
            <person name="Calvi B.R."/>
            <person name="Bernardo de Carvalho A."/>
            <person name="Caspi A."/>
            <person name="Castrezana S."/>
            <person name="Celniker S.E."/>
            <person name="Chang J.L."/>
            <person name="Chapple C."/>
            <person name="Chatterji S."/>
            <person name="Chinwalla A."/>
            <person name="Civetta A."/>
            <person name="Clifton S.W."/>
            <person name="Comeron J.M."/>
            <person name="Costello J.C."/>
            <person name="Coyne J.A."/>
            <person name="Daub J."/>
            <person name="David R.G."/>
            <person name="Delcher A.L."/>
            <person name="Delehaunty K."/>
            <person name="Do C.B."/>
            <person name="Ebling H."/>
            <person name="Edwards K."/>
            <person name="Eickbush T."/>
            <person name="Evans J.D."/>
            <person name="Filipski A."/>
            <person name="Findeiss S."/>
            <person name="Freyhult E."/>
            <person name="Fulton L."/>
            <person name="Fulton R."/>
            <person name="Garcia A.C."/>
            <person name="Gardiner A."/>
            <person name="Garfield D.A."/>
            <person name="Garvin B.E."/>
            <person name="Gibson G."/>
            <person name="Gilbert D."/>
            <person name="Gnerre S."/>
            <person name="Godfrey J."/>
            <person name="Good R."/>
            <person name="Gotea V."/>
            <person name="Gravely B."/>
            <person name="Greenberg A.J."/>
            <person name="Griffiths-Jones S."/>
            <person name="Gross S."/>
            <person name="Guigo R."/>
            <person name="Gustafson E.A."/>
            <person name="Haerty W."/>
            <person name="Hahn M.W."/>
            <person name="Halligan D.L."/>
            <person name="Halpern A.L."/>
            <person name="Halter G.M."/>
            <person name="Han M.V."/>
            <person name="Heger A."/>
            <person name="Hillier L."/>
            <person name="Hinrichs A.S."/>
            <person name="Holmes I."/>
            <person name="Hoskins R.A."/>
            <person name="Hubisz M.J."/>
            <person name="Hultmark D."/>
            <person name="Huntley M.A."/>
            <person name="Jaffe D.B."/>
            <person name="Jagadeeshan S."/>
            <person name="Jeck W.R."/>
            <person name="Johnson J."/>
            <person name="Jones C.D."/>
            <person name="Jordan W.C."/>
            <person name="Karpen G.H."/>
            <person name="Kataoka E."/>
            <person name="Keightley P.D."/>
            <person name="Kheradpour P."/>
            <person name="Kirkness E.F."/>
            <person name="Koerich L.B."/>
            <person name="Kristiansen K."/>
            <person name="Kudrna D."/>
            <person name="Kulathinal R.J."/>
            <person name="Kumar S."/>
            <person name="Kwok R."/>
            <person name="Lander E."/>
            <person name="Langley C.H."/>
            <person name="Lapoint R."/>
            <person name="Lazzaro B.P."/>
            <person name="Lee S.J."/>
            <person name="Levesque L."/>
            <person name="Li R."/>
            <person name="Lin C.F."/>
            <person name="Lin M.F."/>
            <person name="Lindblad-Toh K."/>
            <person name="Llopart A."/>
            <person name="Long M."/>
            <person name="Low L."/>
            <person name="Lozovsky E."/>
            <person name="Lu J."/>
            <person name="Luo M."/>
            <person name="Machado C.A."/>
            <person name="Makalowski W."/>
            <person name="Marzo M."/>
            <person name="Matsuda M."/>
            <person name="Matzkin L."/>
            <person name="McAllister B."/>
            <person name="McBride C.S."/>
            <person name="McKernan B."/>
            <person name="McKernan K."/>
            <person name="Mendez-Lago M."/>
            <person name="Minx P."/>
            <person name="Mollenhauer M.U."/>
            <person name="Montooth K."/>
            <person name="Mount S.M."/>
            <person name="Mu X."/>
            <person name="Myers E."/>
            <person name="Negre B."/>
            <person name="Newfeld S."/>
            <person name="Nielsen R."/>
            <person name="Noor M.A."/>
            <person name="O'Grady P."/>
            <person name="Pachter L."/>
            <person name="Papaceit M."/>
            <person name="Parisi M.J."/>
            <person name="Parisi M."/>
            <person name="Parts L."/>
            <person name="Pedersen J.S."/>
            <person name="Pesole G."/>
            <person name="Phillippy A.M."/>
            <person name="Ponting C.P."/>
            <person name="Pop M."/>
            <person name="Porcelli D."/>
            <person name="Powell J.R."/>
            <person name="Prohaska S."/>
            <person name="Pruitt K."/>
            <person name="Puig M."/>
            <person name="Quesneville H."/>
            <person name="Ram K.R."/>
            <person name="Rand D."/>
            <person name="Rasmussen M.D."/>
            <person name="Reed L.K."/>
            <person name="Reenan R."/>
            <person name="Reily A."/>
            <person name="Remington K.A."/>
            <person name="Rieger T.T."/>
            <person name="Ritchie M.G."/>
            <person name="Robin C."/>
            <person name="Rogers Y.H."/>
            <person name="Rohde C."/>
            <person name="Rozas J."/>
            <person name="Rubenfield M.J."/>
            <person name="Ruiz A."/>
            <person name="Russo S."/>
            <person name="Salzberg S.L."/>
            <person name="Sanchez-Gracia A."/>
            <person name="Saranga D.J."/>
            <person name="Sato H."/>
            <person name="Schaeffer S.W."/>
            <person name="Schatz M.C."/>
            <person name="Schlenke T."/>
            <person name="Schwartz R."/>
            <person name="Segarra C."/>
            <person name="Singh R.S."/>
            <person name="Sirot L."/>
            <person name="Sirota M."/>
            <person name="Sisneros N.B."/>
            <person name="Smith C.D."/>
            <person name="Smith T.F."/>
            <person name="Spieth J."/>
            <person name="Stage D.E."/>
            <person name="Stark A."/>
            <person name="Stephan W."/>
            <person name="Strausberg R.L."/>
            <person name="Strempel S."/>
            <person name="Sturgill D."/>
            <person name="Sutton G."/>
            <person name="Sutton G.G."/>
            <person name="Tao W."/>
            <person name="Teichmann S."/>
            <person name="Tobari Y.N."/>
            <person name="Tomimura Y."/>
            <person name="Tsolas J.M."/>
            <person name="Valente V.L."/>
            <person name="Venter E."/>
            <person name="Venter J.C."/>
            <person name="Vicario S."/>
            <person name="Vieira F.G."/>
            <person name="Vilella A.J."/>
            <person name="Villasante A."/>
            <person name="Walenz B."/>
            <person name="Wang J."/>
            <person name="Wasserman M."/>
            <person name="Watts T."/>
            <person name="Wilson D."/>
            <person name="Wilson R.K."/>
            <person name="Wing R.A."/>
            <person name="Wolfner M.F."/>
            <person name="Wong A."/>
            <person name="Wong G.K."/>
            <person name="Wu C.I."/>
            <person name="Wu G."/>
            <person name="Yamamoto D."/>
            <person name="Yang H.P."/>
            <person name="Yang S.P."/>
            <person name="Yorke J.A."/>
            <person name="Yoshida K."/>
            <person name="Zdobnov E."/>
            <person name="Zhang P."/>
            <person name="Zhang Y."/>
            <person name="Zimin A.V."/>
            <person name="Baldwin J."/>
            <person name="Abdouelleil A."/>
            <person name="Abdulkadir J."/>
            <person name="Abebe A."/>
            <person name="Abera B."/>
            <person name="Abreu J."/>
            <person name="Acer S.C."/>
            <person name="Aftuck L."/>
            <person name="Alexander A."/>
            <person name="An P."/>
            <person name="Anderson E."/>
            <person name="Anderson S."/>
            <person name="Arachi H."/>
            <person name="Azer M."/>
            <person name="Bachantsang P."/>
            <person name="Barry A."/>
            <person name="Bayul T."/>
            <person name="Berlin A."/>
            <person name="Bessette D."/>
            <person name="Bloom T."/>
            <person name="Blye J."/>
            <person name="Boguslavskiy L."/>
            <person name="Bonnet C."/>
            <person name="Boukhgalter B."/>
            <person name="Bourzgui I."/>
            <person name="Brown A."/>
            <person name="Cahill P."/>
            <person name="Channer S."/>
            <person name="Cheshatsang Y."/>
            <person name="Chuda L."/>
            <person name="Citroen M."/>
            <person name="Collymore A."/>
            <person name="Cooke P."/>
            <person name="Costello M."/>
            <person name="D'Aco K."/>
            <person name="Daza R."/>
            <person name="De Haan G."/>
            <person name="DeGray S."/>
            <person name="DeMaso C."/>
            <person name="Dhargay N."/>
            <person name="Dooley K."/>
            <person name="Dooley E."/>
            <person name="Doricent M."/>
            <person name="Dorje P."/>
            <person name="Dorjee K."/>
            <person name="Dupes A."/>
            <person name="Elong R."/>
            <person name="Falk J."/>
            <person name="Farina A."/>
            <person name="Faro S."/>
            <person name="Ferguson D."/>
            <person name="Fisher S."/>
            <person name="Foley C.D."/>
            <person name="Franke A."/>
            <person name="Friedrich D."/>
            <person name="Gadbois L."/>
            <person name="Gearin G."/>
            <person name="Gearin C.R."/>
            <person name="Giannoukos G."/>
            <person name="Goode T."/>
            <person name="Graham J."/>
            <person name="Grandbois E."/>
            <person name="Grewal S."/>
            <person name="Gyaltsen K."/>
            <person name="Hafez N."/>
            <person name="Hagos B."/>
            <person name="Hall J."/>
            <person name="Henson C."/>
            <person name="Hollinger A."/>
            <person name="Honan T."/>
            <person name="Huard M.D."/>
            <person name="Hughes L."/>
            <person name="Hurhula B."/>
            <person name="Husby M.E."/>
            <person name="Kamat A."/>
            <person name="Kanga B."/>
            <person name="Kashin S."/>
            <person name="Khazanovich D."/>
            <person name="Kisner P."/>
            <person name="Lance K."/>
            <person name="Lara M."/>
            <person name="Lee W."/>
            <person name="Lennon N."/>
            <person name="Letendre F."/>
            <person name="LeVine R."/>
            <person name="Lipovsky A."/>
            <person name="Liu X."/>
            <person name="Liu J."/>
            <person name="Liu S."/>
            <person name="Lokyitsang T."/>
            <person name="Lokyitsang Y."/>
            <person name="Lubonja R."/>
            <person name="Lui A."/>
            <person name="MacDonald P."/>
            <person name="Magnisalis V."/>
            <person name="Maru K."/>
            <person name="Matthews C."/>
            <person name="McCusker W."/>
            <person name="McDonough S."/>
            <person name="Mehta T."/>
            <person name="Meldrim J."/>
            <person name="Meneus L."/>
            <person name="Mihai O."/>
            <person name="Mihalev A."/>
            <person name="Mihova T."/>
            <person name="Mittelman R."/>
            <person name="Mlenga V."/>
            <person name="Montmayeur A."/>
            <person name="Mulrain L."/>
            <person name="Navidi A."/>
            <person name="Naylor J."/>
            <person name="Negash T."/>
            <person name="Nguyen T."/>
            <person name="Nguyen N."/>
            <person name="Nicol R."/>
            <person name="Norbu C."/>
            <person name="Norbu N."/>
            <person name="Novod N."/>
            <person name="O'Neill B."/>
            <person name="Osman S."/>
            <person name="Markiewicz E."/>
            <person name="Oyono O.L."/>
            <person name="Patti C."/>
            <person name="Phunkhang P."/>
            <person name="Pierre F."/>
            <person name="Priest M."/>
            <person name="Raghuraman S."/>
            <person name="Rege F."/>
            <person name="Reyes R."/>
            <person name="Rise C."/>
            <person name="Rogov P."/>
            <person name="Ross K."/>
            <person name="Ryan E."/>
            <person name="Settipalli S."/>
            <person name="Shea T."/>
            <person name="Sherpa N."/>
            <person name="Shi L."/>
            <person name="Shih D."/>
            <person name="Sparrow T."/>
            <person name="Spaulding J."/>
            <person name="Stalker J."/>
            <person name="Stange-Thomann N."/>
            <person name="Stavropoulos S."/>
            <person name="Stone C."/>
            <person name="Strader C."/>
            <person name="Tesfaye S."/>
            <person name="Thomson T."/>
            <person name="Thoulutsang Y."/>
            <person name="Thoulutsang D."/>
            <person name="Topham K."/>
            <person name="Topping I."/>
            <person name="Tsamla T."/>
            <person name="Vassiliev H."/>
            <person name="Vo A."/>
            <person name="Wangchuk T."/>
            <person name="Wangdi T."/>
            <person name="Weiand M."/>
            <person name="Wilkinson J."/>
            <person name="Wilson A."/>
            <person name="Yadav S."/>
            <person name="Young G."/>
            <person name="Yu Q."/>
            <person name="Zembek L."/>
            <person name="Zhong D."/>
            <person name="Zimmer A."/>
            <person name="Zwirko Z."/>
            <person name="Jaffe D.B."/>
            <person name="Alvarez P."/>
            <person name="Brockman W."/>
            <person name="Butler J."/>
            <person name="Chin C."/>
            <person name="Gnerre S."/>
            <person name="Grabherr M."/>
            <person name="Kleber M."/>
            <person name="Mauceli E."/>
            <person name="MacCallum I."/>
        </authorList>
    </citation>
    <scope>NUCLEOTIDE SEQUENCE [LARGE SCALE GENOMIC DNA]</scope>
    <source>
        <strain evidence="13">Tucson 15081-1352.22</strain>
    </source>
</reference>
<feature type="active site" description="Proton donor/acceptor" evidence="9">
    <location>
        <position position="382"/>
    </location>
</feature>
<comment type="cofactor">
    <cofactor evidence="1">
        <name>Zn(2+)</name>
        <dbReference type="ChEBI" id="CHEBI:29105"/>
    </cofactor>
</comment>
<dbReference type="Gene3D" id="3.40.630.10">
    <property type="entry name" value="Zn peptidases"/>
    <property type="match status" value="1"/>
</dbReference>
<dbReference type="SMART" id="SM00631">
    <property type="entry name" value="Zn_pept"/>
    <property type="match status" value="1"/>
</dbReference>
<evidence type="ECO:0000256" key="4">
    <source>
        <dbReference type="ARBA" id="ARBA00022670"/>
    </source>
</evidence>
<evidence type="ECO:0000313" key="12">
    <source>
        <dbReference type="EMBL" id="EDW17769.1"/>
    </source>
</evidence>
<dbReference type="SUPFAM" id="SSF53187">
    <property type="entry name" value="Zn-dependent exopeptidases"/>
    <property type="match status" value="1"/>
</dbReference>
<evidence type="ECO:0000256" key="5">
    <source>
        <dbReference type="ARBA" id="ARBA00022723"/>
    </source>
</evidence>
<evidence type="ECO:0000256" key="9">
    <source>
        <dbReference type="PROSITE-ProRule" id="PRU01379"/>
    </source>
</evidence>
<gene>
    <name evidence="12" type="primary">Dmoj\GI12859</name>
    <name evidence="12" type="ORF">Dmoj_GI12859</name>
</gene>
<dbReference type="eggNOG" id="KOG2650">
    <property type="taxonomic scope" value="Eukaryota"/>
</dbReference>
<dbReference type="EMBL" id="CH933809">
    <property type="protein sequence ID" value="EDW17769.1"/>
    <property type="molecule type" value="Genomic_DNA"/>
</dbReference>
<evidence type="ECO:0000259" key="11">
    <source>
        <dbReference type="PROSITE" id="PS52035"/>
    </source>
</evidence>
<feature type="domain" description="Peptidase M14" evidence="11">
    <location>
        <begin position="122"/>
        <end position="416"/>
    </location>
</feature>
<evidence type="ECO:0000256" key="10">
    <source>
        <dbReference type="SAM" id="SignalP"/>
    </source>
</evidence>
<feature type="chain" id="PRO_5002814961" description="Peptidase M14 domain-containing protein" evidence="10">
    <location>
        <begin position="21"/>
        <end position="423"/>
    </location>
</feature>
<dbReference type="PROSITE" id="PS52035">
    <property type="entry name" value="PEPTIDASE_M14"/>
    <property type="match status" value="1"/>
</dbReference>
<dbReference type="PANTHER" id="PTHR11705">
    <property type="entry name" value="PROTEASE FAMILY M14 CARBOXYPEPTIDASE A,B"/>
    <property type="match status" value="1"/>
</dbReference>
<evidence type="ECO:0000256" key="7">
    <source>
        <dbReference type="ARBA" id="ARBA00022833"/>
    </source>
</evidence>
<evidence type="ECO:0000313" key="13">
    <source>
        <dbReference type="Proteomes" id="UP000009192"/>
    </source>
</evidence>
<sequence>MKILWFFVCCLCIALSHVECGLYDGFKIYELATTNQTIGDGLDLSELSRNESFFELYSISGSPERMMVHPKAQADFLQLLNIHNMSYTIVNHNVGLTLLTEFITNSLLRRMYPYQGKLGTERYYSHAEINRFIEDLAKQNPTRVEVKTVGRSFEGRWLKTIRITNGDGRANKNVILVDGGFHAREWISPAAVVYAIGQLVNNYSVHSQLLQDYDWVILPVVNADGYEYTQLAADARLWRKTRQPSSAKCIGTDLNRNFDFHYKETGASSNPCEEAYAGPRAYSEPEAIVVRDLIQGLADRGKMYLSVHSYGRYILYPWGYMDQLPDTWQDLDEVGRAGADAIKAATGTVYQVGCSTQLLYPAAGASDDYAFNAGFPISFTMELPAGGDNYFNPPAADIDGLVKETWVGIVAMARKVIEKYPLN</sequence>
<dbReference type="HOGENOM" id="CLU_019326_2_1_1"/>
<dbReference type="PANTHER" id="PTHR11705:SF140">
    <property type="entry name" value="FI02848P-RELATED"/>
    <property type="match status" value="1"/>
</dbReference>
<dbReference type="SMR" id="B4KYQ5"/>